<sequence length="100" mass="11063">MGAVRWTSDLDGYRERAAAAGFADRVCVHLLDYRQLPPFFKGAFDSFVSCKMVEATGLLSSHAARMGKAFRAEFTAQMAVHILNCWTNTSQSIVIDRICG</sequence>
<name>A0A1C7MCY1_GRIFR</name>
<dbReference type="EMBL" id="LUGG01000005">
    <property type="protein sequence ID" value="OBZ74765.1"/>
    <property type="molecule type" value="Genomic_DNA"/>
</dbReference>
<dbReference type="AlphaFoldDB" id="A0A1C7MCY1"/>
<dbReference type="InterPro" id="IPR029063">
    <property type="entry name" value="SAM-dependent_MTases_sf"/>
</dbReference>
<proteinExistence type="predicted"/>
<gene>
    <name evidence="1" type="ORF">A0H81_05696</name>
</gene>
<protein>
    <submittedName>
        <fullName evidence="1">Uncharacterized protein</fullName>
    </submittedName>
</protein>
<comment type="caution">
    <text evidence="1">The sequence shown here is derived from an EMBL/GenBank/DDBJ whole genome shotgun (WGS) entry which is preliminary data.</text>
</comment>
<dbReference type="STRING" id="5627.A0A1C7MCY1"/>
<reference evidence="1 2" key="1">
    <citation type="submission" date="2016-03" db="EMBL/GenBank/DDBJ databases">
        <title>Whole genome sequencing of Grifola frondosa 9006-11.</title>
        <authorList>
            <person name="Min B."/>
            <person name="Park H."/>
            <person name="Kim J.-G."/>
            <person name="Cho H."/>
            <person name="Oh Y.-L."/>
            <person name="Kong W.-S."/>
            <person name="Choi I.-G."/>
        </authorList>
    </citation>
    <scope>NUCLEOTIDE SEQUENCE [LARGE SCALE GENOMIC DNA]</scope>
    <source>
        <strain evidence="1 2">9006-11</strain>
    </source>
</reference>
<evidence type="ECO:0000313" key="1">
    <source>
        <dbReference type="EMBL" id="OBZ74765.1"/>
    </source>
</evidence>
<dbReference type="Gene3D" id="3.40.50.150">
    <property type="entry name" value="Vaccinia Virus protein VP39"/>
    <property type="match status" value="1"/>
</dbReference>
<dbReference type="OrthoDB" id="2799812at2759"/>
<organism evidence="1 2">
    <name type="scientific">Grifola frondosa</name>
    <name type="common">Maitake</name>
    <name type="synonym">Polyporus frondosus</name>
    <dbReference type="NCBI Taxonomy" id="5627"/>
    <lineage>
        <taxon>Eukaryota</taxon>
        <taxon>Fungi</taxon>
        <taxon>Dikarya</taxon>
        <taxon>Basidiomycota</taxon>
        <taxon>Agaricomycotina</taxon>
        <taxon>Agaricomycetes</taxon>
        <taxon>Polyporales</taxon>
        <taxon>Grifolaceae</taxon>
        <taxon>Grifola</taxon>
    </lineage>
</organism>
<keyword evidence="2" id="KW-1185">Reference proteome</keyword>
<accession>A0A1C7MCY1</accession>
<evidence type="ECO:0000313" key="2">
    <source>
        <dbReference type="Proteomes" id="UP000092993"/>
    </source>
</evidence>
<dbReference type="Proteomes" id="UP000092993">
    <property type="component" value="Unassembled WGS sequence"/>
</dbReference>